<keyword evidence="2" id="KW-0479">Metal-binding</keyword>
<comment type="catalytic activity">
    <reaction evidence="2">
        <text>N-terminal N-formyl-L-methionyl-[peptide] + H2O = N-terminal L-methionyl-[peptide] + formate</text>
        <dbReference type="Rhea" id="RHEA:24420"/>
        <dbReference type="Rhea" id="RHEA-COMP:10639"/>
        <dbReference type="Rhea" id="RHEA-COMP:10640"/>
        <dbReference type="ChEBI" id="CHEBI:15377"/>
        <dbReference type="ChEBI" id="CHEBI:15740"/>
        <dbReference type="ChEBI" id="CHEBI:49298"/>
        <dbReference type="ChEBI" id="CHEBI:64731"/>
        <dbReference type="EC" id="3.5.1.88"/>
    </reaction>
</comment>
<accession>A0A1F5ZN99</accession>
<name>A0A1F5ZN99_9BACT</name>
<dbReference type="InterPro" id="IPR023635">
    <property type="entry name" value="Peptide_deformylase"/>
</dbReference>
<feature type="binding site" evidence="2">
    <location>
        <position position="145"/>
    </location>
    <ligand>
        <name>Fe cation</name>
        <dbReference type="ChEBI" id="CHEBI:24875"/>
    </ligand>
</feature>
<keyword evidence="2" id="KW-0648">Protein biosynthesis</keyword>
<feature type="active site" evidence="2">
    <location>
        <position position="142"/>
    </location>
</feature>
<evidence type="ECO:0000256" key="1">
    <source>
        <dbReference type="ARBA" id="ARBA00010759"/>
    </source>
</evidence>
<dbReference type="PANTHER" id="PTHR10458">
    <property type="entry name" value="PEPTIDE DEFORMYLASE"/>
    <property type="match status" value="1"/>
</dbReference>
<comment type="cofactor">
    <cofactor evidence="2">
        <name>Fe(2+)</name>
        <dbReference type="ChEBI" id="CHEBI:29033"/>
    </cofactor>
    <text evidence="2">Binds 1 Fe(2+) ion.</text>
</comment>
<dbReference type="PIRSF" id="PIRSF004749">
    <property type="entry name" value="Pep_def"/>
    <property type="match status" value="1"/>
</dbReference>
<proteinExistence type="inferred from homology"/>
<dbReference type="Gene3D" id="3.90.45.10">
    <property type="entry name" value="Peptide deformylase"/>
    <property type="match status" value="1"/>
</dbReference>
<dbReference type="NCBIfam" id="TIGR00079">
    <property type="entry name" value="pept_deformyl"/>
    <property type="match status" value="1"/>
</dbReference>
<dbReference type="GO" id="GO:0046872">
    <property type="term" value="F:metal ion binding"/>
    <property type="evidence" value="ECO:0007669"/>
    <property type="project" value="UniProtKB-KW"/>
</dbReference>
<dbReference type="PANTHER" id="PTHR10458:SF22">
    <property type="entry name" value="PEPTIDE DEFORMYLASE"/>
    <property type="match status" value="1"/>
</dbReference>
<dbReference type="EC" id="3.5.1.88" evidence="2"/>
<evidence type="ECO:0000256" key="2">
    <source>
        <dbReference type="HAMAP-Rule" id="MF_00163"/>
    </source>
</evidence>
<dbReference type="GO" id="GO:0042586">
    <property type="term" value="F:peptide deformylase activity"/>
    <property type="evidence" value="ECO:0007669"/>
    <property type="project" value="UniProtKB-UniRule"/>
</dbReference>
<dbReference type="PRINTS" id="PR01576">
    <property type="entry name" value="PDEFORMYLASE"/>
</dbReference>
<dbReference type="EMBL" id="MFJJ01000032">
    <property type="protein sequence ID" value="OGG13804.1"/>
    <property type="molecule type" value="Genomic_DNA"/>
</dbReference>
<comment type="caution">
    <text evidence="3">The sequence shown here is derived from an EMBL/GenBank/DDBJ whole genome shotgun (WGS) entry which is preliminary data.</text>
</comment>
<protein>
    <recommendedName>
        <fullName evidence="2">Peptide deformylase</fullName>
        <shortName evidence="2">PDF</shortName>
        <ecNumber evidence="2">3.5.1.88</ecNumber>
    </recommendedName>
    <alternativeName>
        <fullName evidence="2">Polypeptide deformylase</fullName>
    </alternativeName>
</protein>
<organism evidence="3 4">
    <name type="scientific">Candidatus Gottesmanbacteria bacterium RIFCSPHIGHO2_01_FULL_46_14</name>
    <dbReference type="NCBI Taxonomy" id="1798380"/>
    <lineage>
        <taxon>Bacteria</taxon>
        <taxon>Candidatus Gottesmaniibacteriota</taxon>
    </lineage>
</organism>
<dbReference type="SUPFAM" id="SSF56420">
    <property type="entry name" value="Peptide deformylase"/>
    <property type="match status" value="1"/>
</dbReference>
<dbReference type="InterPro" id="IPR036821">
    <property type="entry name" value="Peptide_deformylase_sf"/>
</dbReference>
<dbReference type="GO" id="GO:0006412">
    <property type="term" value="P:translation"/>
    <property type="evidence" value="ECO:0007669"/>
    <property type="project" value="UniProtKB-UniRule"/>
</dbReference>
<keyword evidence="2" id="KW-0378">Hydrolase</keyword>
<comment type="similarity">
    <text evidence="1 2">Belongs to the polypeptide deformylase family.</text>
</comment>
<evidence type="ECO:0000313" key="3">
    <source>
        <dbReference type="EMBL" id="OGG13804.1"/>
    </source>
</evidence>
<keyword evidence="2" id="KW-0408">Iron</keyword>
<feature type="binding site" evidence="2">
    <location>
        <position position="99"/>
    </location>
    <ligand>
        <name>Fe cation</name>
        <dbReference type="ChEBI" id="CHEBI:24875"/>
    </ligand>
</feature>
<dbReference type="Proteomes" id="UP000177416">
    <property type="component" value="Unassembled WGS sequence"/>
</dbReference>
<reference evidence="3 4" key="1">
    <citation type="journal article" date="2016" name="Nat. Commun.">
        <title>Thousands of microbial genomes shed light on interconnected biogeochemical processes in an aquifer system.</title>
        <authorList>
            <person name="Anantharaman K."/>
            <person name="Brown C.T."/>
            <person name="Hug L.A."/>
            <person name="Sharon I."/>
            <person name="Castelle C.J."/>
            <person name="Probst A.J."/>
            <person name="Thomas B.C."/>
            <person name="Singh A."/>
            <person name="Wilkins M.J."/>
            <person name="Karaoz U."/>
            <person name="Brodie E.L."/>
            <person name="Williams K.H."/>
            <person name="Hubbard S.S."/>
            <person name="Banfield J.F."/>
        </authorList>
    </citation>
    <scope>NUCLEOTIDE SEQUENCE [LARGE SCALE GENOMIC DNA]</scope>
</reference>
<feature type="binding site" evidence="2">
    <location>
        <position position="141"/>
    </location>
    <ligand>
        <name>Fe cation</name>
        <dbReference type="ChEBI" id="CHEBI:24875"/>
    </ligand>
</feature>
<gene>
    <name evidence="2" type="primary">def</name>
    <name evidence="3" type="ORF">A2875_00905</name>
</gene>
<dbReference type="AlphaFoldDB" id="A0A1F5ZN99"/>
<sequence length="181" mass="20189">MKSIIHVPHDVLTTPTEKITTFDKKLALLIADLKKTLLATIHPKGVGLAAPQIGVSSCVFVTKPRENSPVRVFINPEILESSPELTDGVPERENKLEGCLSIPGIWGRVKRAQKITLRYRDESGTSHEEKFTGFLATIIQHEADHLNGILYTRRVLEQQGKLYQTAKDTEGKEILEELSLP</sequence>
<dbReference type="Pfam" id="PF01327">
    <property type="entry name" value="Pep_deformylase"/>
    <property type="match status" value="1"/>
</dbReference>
<dbReference type="HAMAP" id="MF_00163">
    <property type="entry name" value="Pep_deformylase"/>
    <property type="match status" value="1"/>
</dbReference>
<evidence type="ECO:0000313" key="4">
    <source>
        <dbReference type="Proteomes" id="UP000177416"/>
    </source>
</evidence>
<dbReference type="NCBIfam" id="NF001159">
    <property type="entry name" value="PRK00150.1-3"/>
    <property type="match status" value="1"/>
</dbReference>
<comment type="function">
    <text evidence="2">Removes the formyl group from the N-terminal Met of newly synthesized proteins. Requires at least a dipeptide for an efficient rate of reaction. N-terminal L-methionine is a prerequisite for activity but the enzyme has broad specificity at other positions.</text>
</comment>
<dbReference type="CDD" id="cd00487">
    <property type="entry name" value="Pep_deformylase"/>
    <property type="match status" value="1"/>
</dbReference>